<reference evidence="1 2" key="1">
    <citation type="submission" date="2016-10" db="EMBL/GenBank/DDBJ databases">
        <authorList>
            <person name="de Groot N.N."/>
        </authorList>
    </citation>
    <scope>NUCLEOTIDE SEQUENCE [LARGE SCALE GENOMIC DNA]</scope>
    <source>
        <strain evidence="1 2">DSM 9179</strain>
    </source>
</reference>
<dbReference type="Proteomes" id="UP000199701">
    <property type="component" value="Unassembled WGS sequence"/>
</dbReference>
<proteinExistence type="predicted"/>
<name>A0A1I0R0T5_9FIRM</name>
<dbReference type="EMBL" id="FOJI01000010">
    <property type="protein sequence ID" value="SEW33687.1"/>
    <property type="molecule type" value="Genomic_DNA"/>
</dbReference>
<evidence type="ECO:0000313" key="2">
    <source>
        <dbReference type="Proteomes" id="UP000199701"/>
    </source>
</evidence>
<organism evidence="1 2">
    <name type="scientific">[Clostridium] fimetarium</name>
    <dbReference type="NCBI Taxonomy" id="99656"/>
    <lineage>
        <taxon>Bacteria</taxon>
        <taxon>Bacillati</taxon>
        <taxon>Bacillota</taxon>
        <taxon>Clostridia</taxon>
        <taxon>Lachnospirales</taxon>
        <taxon>Lachnospiraceae</taxon>
    </lineage>
</organism>
<evidence type="ECO:0000313" key="1">
    <source>
        <dbReference type="EMBL" id="SEW33687.1"/>
    </source>
</evidence>
<keyword evidence="2" id="KW-1185">Reference proteome</keyword>
<dbReference type="STRING" id="99656.SAMN05421659_110148"/>
<dbReference type="AlphaFoldDB" id="A0A1I0R0T5"/>
<accession>A0A1I0R0T5</accession>
<gene>
    <name evidence="1" type="ORF">SAMN05421659_110148</name>
</gene>
<sequence>MACYKGCMGRIPSIADAQSHIKDSIIYIANIAKSLRGIDRYSFTENGEIITKQYNFFYYSYFYKYIF</sequence>
<protein>
    <submittedName>
        <fullName evidence="1">Uncharacterized protein</fullName>
    </submittedName>
</protein>